<keyword evidence="2" id="KW-1185">Reference proteome</keyword>
<name>A0ABV4YU61_9BACI</name>
<evidence type="ECO:0000313" key="2">
    <source>
        <dbReference type="Proteomes" id="UP001241748"/>
    </source>
</evidence>
<evidence type="ECO:0000313" key="1">
    <source>
        <dbReference type="EMBL" id="MFB3167633.1"/>
    </source>
</evidence>
<gene>
    <name evidence="1" type="ORF">P5G62_010985</name>
</gene>
<comment type="caution">
    <text evidence="1">The sequence shown here is derived from an EMBL/GenBank/DDBJ whole genome shotgun (WGS) entry which is preliminary data.</text>
</comment>
<accession>A0ABV4YU61</accession>
<organism evidence="1 2">
    <name type="scientific">Neobacillus driksii</name>
    <dbReference type="NCBI Taxonomy" id="3035913"/>
    <lineage>
        <taxon>Bacteria</taxon>
        <taxon>Bacillati</taxon>
        <taxon>Bacillota</taxon>
        <taxon>Bacilli</taxon>
        <taxon>Bacillales</taxon>
        <taxon>Bacillaceae</taxon>
        <taxon>Neobacillus</taxon>
    </lineage>
</organism>
<protein>
    <submittedName>
        <fullName evidence="1">Uncharacterized protein</fullName>
    </submittedName>
</protein>
<dbReference type="EMBL" id="JAROBZ020000001">
    <property type="protein sequence ID" value="MFB3167633.1"/>
    <property type="molecule type" value="Genomic_DNA"/>
</dbReference>
<dbReference type="RefSeq" id="WP_306074274.1">
    <property type="nucleotide sequence ID" value="NZ_JAROBZ020000001.1"/>
</dbReference>
<dbReference type="Proteomes" id="UP001241748">
    <property type="component" value="Unassembled WGS sequence"/>
</dbReference>
<reference evidence="1 2" key="1">
    <citation type="submission" date="2024-05" db="EMBL/GenBank/DDBJ databases">
        <authorList>
            <person name="Venkateswaran K."/>
        </authorList>
    </citation>
    <scope>NUCLEOTIDE SEQUENCE [LARGE SCALE GENOMIC DNA]</scope>
    <source>
        <strain evidence="1 2">179-C4-2-HS</strain>
    </source>
</reference>
<sequence length="146" mass="16630">MGKSSLPLSSKRRQPEVEILDYNRNEVSDNTKFKQDITTKALDSLPQMLNIAQSIVDIKKMKTAVDGQVQLLREKGELLNKETDAFVKRETANRDTLRERGSQVQNLLRDLYLNLNHMNCSDEVQKVLIETVNQSIDRLLSSGANK</sequence>
<proteinExistence type="predicted"/>